<dbReference type="Pfam" id="PF00248">
    <property type="entry name" value="Aldo_ket_red"/>
    <property type="match status" value="1"/>
</dbReference>
<dbReference type="Gene3D" id="3.20.20.100">
    <property type="entry name" value="NADP-dependent oxidoreductase domain"/>
    <property type="match status" value="1"/>
</dbReference>
<dbReference type="AlphaFoldDB" id="Q2SHV2"/>
<dbReference type="KEGG" id="hch:HCH_03004"/>
<evidence type="ECO:0000256" key="4">
    <source>
        <dbReference type="SAM" id="MobiDB-lite"/>
    </source>
</evidence>
<dbReference type="InterPro" id="IPR036812">
    <property type="entry name" value="NAD(P)_OxRdtase_dom_sf"/>
</dbReference>
<gene>
    <name evidence="6" type="ordered locus">HCH_03004</name>
</gene>
<dbReference type="InterPro" id="IPR023210">
    <property type="entry name" value="NADP_OxRdtase_dom"/>
</dbReference>
<reference evidence="6 7" key="1">
    <citation type="journal article" date="2005" name="Nucleic Acids Res.">
        <title>Genomic blueprint of Hahella chejuensis, a marine microbe producing an algicidal agent.</title>
        <authorList>
            <person name="Jeong H."/>
            <person name="Yim J.H."/>
            <person name="Lee C."/>
            <person name="Choi S.-H."/>
            <person name="Park Y.K."/>
            <person name="Yoon S.H."/>
            <person name="Hur C.-G."/>
            <person name="Kang H.-Y."/>
            <person name="Kim D."/>
            <person name="Lee H.H."/>
            <person name="Park K.H."/>
            <person name="Park S.-H."/>
            <person name="Park H.-S."/>
            <person name="Lee H.K."/>
            <person name="Oh T.K."/>
            <person name="Kim J.F."/>
        </authorList>
    </citation>
    <scope>NUCLEOTIDE SEQUENCE [LARGE SCALE GENOMIC DNA]</scope>
    <source>
        <strain evidence="6 7">KCTC 2396</strain>
    </source>
</reference>
<dbReference type="PANTHER" id="PTHR43827">
    <property type="entry name" value="2,5-DIKETO-D-GLUCONIC ACID REDUCTASE"/>
    <property type="match status" value="1"/>
</dbReference>
<feature type="domain" description="NADP-dependent oxidoreductase" evidence="5">
    <location>
        <begin position="59"/>
        <end position="178"/>
    </location>
</feature>
<sequence>MDRLQGHTAGNFSIQQTMANQAAHPVGGNQPSRPEPRQGQIGGENNVIFGLNGKNENHIASAISAGYRTLDAGDTYGNTLEHLASAMAKSDIPREEFNIIYKVVGTETSKLGEHLSEVSNKLGGYIDQALVHNPEQLSHNDLNAYMNTLSSLKNDGKIHNVGMGEPRVGHPEDFHAKDSFEINAQSLIGPNAGALIDRLEAEGKPVFVYNVASAAKELMGDDFQSIHVCALITHIKQGISAAEPILSSSDDQRIKDNFGLANEELLYTADNPLAALETKISELNNVEATPFTSISGELATKLAQLSAQHDWDKEIFSSPGEYASAKNEALTAFTDDQLGTRVALGAKSHTVEELVNMLFESSGNCKRVEASNFINDGGFQRMMNTGST</sequence>
<name>Q2SHV2_HAHCH</name>
<dbReference type="HOGENOM" id="CLU_711261_0_0_6"/>
<keyword evidence="3" id="KW-0560">Oxidoreductase</keyword>
<feature type="region of interest" description="Disordered" evidence="4">
    <location>
        <begin position="21"/>
        <end position="45"/>
    </location>
</feature>
<dbReference type="STRING" id="349521.HCH_03004"/>
<dbReference type="eggNOG" id="COG0656">
    <property type="taxonomic scope" value="Bacteria"/>
</dbReference>
<organism evidence="6 7">
    <name type="scientific">Hahella chejuensis (strain KCTC 2396)</name>
    <dbReference type="NCBI Taxonomy" id="349521"/>
    <lineage>
        <taxon>Bacteria</taxon>
        <taxon>Pseudomonadati</taxon>
        <taxon>Pseudomonadota</taxon>
        <taxon>Gammaproteobacteria</taxon>
        <taxon>Oceanospirillales</taxon>
        <taxon>Hahellaceae</taxon>
        <taxon>Hahella</taxon>
    </lineage>
</organism>
<dbReference type="Proteomes" id="UP000000238">
    <property type="component" value="Chromosome"/>
</dbReference>
<dbReference type="OrthoDB" id="9804790at2"/>
<dbReference type="InterPro" id="IPR020471">
    <property type="entry name" value="AKR"/>
</dbReference>
<proteinExistence type="inferred from homology"/>
<dbReference type="SUPFAM" id="SSF51430">
    <property type="entry name" value="NAD(P)-linked oxidoreductase"/>
    <property type="match status" value="1"/>
</dbReference>
<comment type="similarity">
    <text evidence="1">Belongs to the aldo/keto reductase family.</text>
</comment>
<protein>
    <recommendedName>
        <fullName evidence="5">NADP-dependent oxidoreductase domain-containing protein</fullName>
    </recommendedName>
</protein>
<evidence type="ECO:0000313" key="7">
    <source>
        <dbReference type="Proteomes" id="UP000000238"/>
    </source>
</evidence>
<dbReference type="GO" id="GO:0016616">
    <property type="term" value="F:oxidoreductase activity, acting on the CH-OH group of donors, NAD or NADP as acceptor"/>
    <property type="evidence" value="ECO:0007669"/>
    <property type="project" value="UniProtKB-ARBA"/>
</dbReference>
<evidence type="ECO:0000256" key="1">
    <source>
        <dbReference type="ARBA" id="ARBA00007905"/>
    </source>
</evidence>
<evidence type="ECO:0000256" key="2">
    <source>
        <dbReference type="ARBA" id="ARBA00022857"/>
    </source>
</evidence>
<dbReference type="RefSeq" id="WP_011396841.1">
    <property type="nucleotide sequence ID" value="NC_007645.1"/>
</dbReference>
<accession>Q2SHV2</accession>
<evidence type="ECO:0000313" key="6">
    <source>
        <dbReference type="EMBL" id="ABC29772.1"/>
    </source>
</evidence>
<keyword evidence="2" id="KW-0521">NADP</keyword>
<dbReference type="PANTHER" id="PTHR43827:SF3">
    <property type="entry name" value="NADP-DEPENDENT OXIDOREDUCTASE DOMAIN-CONTAINING PROTEIN"/>
    <property type="match status" value="1"/>
</dbReference>
<dbReference type="EMBL" id="CP000155">
    <property type="protein sequence ID" value="ABC29772.1"/>
    <property type="molecule type" value="Genomic_DNA"/>
</dbReference>
<evidence type="ECO:0000259" key="5">
    <source>
        <dbReference type="Pfam" id="PF00248"/>
    </source>
</evidence>
<evidence type="ECO:0000256" key="3">
    <source>
        <dbReference type="ARBA" id="ARBA00023002"/>
    </source>
</evidence>
<keyword evidence="7" id="KW-1185">Reference proteome</keyword>